<dbReference type="Gene3D" id="1.20.1250.20">
    <property type="entry name" value="MFS general substrate transporter like domains"/>
    <property type="match status" value="1"/>
</dbReference>
<dbReference type="GO" id="GO:0016020">
    <property type="term" value="C:membrane"/>
    <property type="evidence" value="ECO:0007669"/>
    <property type="project" value="UniProtKB-SubCell"/>
</dbReference>
<keyword evidence="3 8" id="KW-0813">Transport</keyword>
<reference evidence="11" key="2">
    <citation type="submission" date="2021-02" db="EMBL/GenBank/DDBJ databases">
        <title>Aspergillus puulaauensis MK2 genome sequence.</title>
        <authorList>
            <person name="Futagami T."/>
            <person name="Mori K."/>
            <person name="Kadooka C."/>
            <person name="Tanaka T."/>
        </authorList>
    </citation>
    <scope>NUCLEOTIDE SEQUENCE</scope>
    <source>
        <strain evidence="11">MK2</strain>
    </source>
</reference>
<dbReference type="PROSITE" id="PS50850">
    <property type="entry name" value="MFS"/>
    <property type="match status" value="1"/>
</dbReference>
<dbReference type="InterPro" id="IPR036259">
    <property type="entry name" value="MFS_trans_sf"/>
</dbReference>
<evidence type="ECO:0000256" key="8">
    <source>
        <dbReference type="RuleBase" id="RU003346"/>
    </source>
</evidence>
<feature type="transmembrane region" description="Helical" evidence="9">
    <location>
        <begin position="474"/>
        <end position="492"/>
    </location>
</feature>
<keyword evidence="5 9" id="KW-1133">Transmembrane helix</keyword>
<dbReference type="InterPro" id="IPR005829">
    <property type="entry name" value="Sugar_transporter_CS"/>
</dbReference>
<dbReference type="Proteomes" id="UP000654913">
    <property type="component" value="Chromosome 2"/>
</dbReference>
<name>A0A7R7XGY3_9EURO</name>
<dbReference type="PANTHER" id="PTHR48020">
    <property type="entry name" value="PROTON MYO-INOSITOL COTRANSPORTER"/>
    <property type="match status" value="1"/>
</dbReference>
<reference evidence="11" key="1">
    <citation type="submission" date="2021-01" db="EMBL/GenBank/DDBJ databases">
        <authorList>
            <consortium name="Aspergillus puulaauensis MK2 genome sequencing consortium"/>
            <person name="Kazuki M."/>
            <person name="Futagami T."/>
        </authorList>
    </citation>
    <scope>NUCLEOTIDE SEQUENCE</scope>
    <source>
        <strain evidence="11">MK2</strain>
    </source>
</reference>
<dbReference type="PROSITE" id="PS00216">
    <property type="entry name" value="SUGAR_TRANSPORT_1"/>
    <property type="match status" value="1"/>
</dbReference>
<dbReference type="InterPro" id="IPR005828">
    <property type="entry name" value="MFS_sugar_transport-like"/>
</dbReference>
<evidence type="ECO:0000256" key="6">
    <source>
        <dbReference type="ARBA" id="ARBA00023136"/>
    </source>
</evidence>
<dbReference type="GeneID" id="64970449"/>
<feature type="transmembrane region" description="Helical" evidence="9">
    <location>
        <begin position="121"/>
        <end position="140"/>
    </location>
</feature>
<evidence type="ECO:0000256" key="1">
    <source>
        <dbReference type="ARBA" id="ARBA00004141"/>
    </source>
</evidence>
<dbReference type="KEGG" id="apuu:APUU_20876A"/>
<evidence type="ECO:0000256" key="5">
    <source>
        <dbReference type="ARBA" id="ARBA00022989"/>
    </source>
</evidence>
<evidence type="ECO:0000313" key="11">
    <source>
        <dbReference type="EMBL" id="BCS20444.1"/>
    </source>
</evidence>
<protein>
    <submittedName>
        <fullName evidence="11">Myo-inositol transporter</fullName>
    </submittedName>
</protein>
<dbReference type="PRINTS" id="PR00171">
    <property type="entry name" value="SUGRTRNSPORT"/>
</dbReference>
<evidence type="ECO:0000256" key="2">
    <source>
        <dbReference type="ARBA" id="ARBA00010992"/>
    </source>
</evidence>
<evidence type="ECO:0000256" key="7">
    <source>
        <dbReference type="ARBA" id="ARBA00049119"/>
    </source>
</evidence>
<feature type="transmembrane region" description="Helical" evidence="9">
    <location>
        <begin position="326"/>
        <end position="353"/>
    </location>
</feature>
<dbReference type="InterPro" id="IPR003663">
    <property type="entry name" value="Sugar/inositol_transpt"/>
</dbReference>
<dbReference type="AlphaFoldDB" id="A0A7R7XGY3"/>
<feature type="transmembrane region" description="Helical" evidence="9">
    <location>
        <begin position="179"/>
        <end position="202"/>
    </location>
</feature>
<dbReference type="NCBIfam" id="TIGR00879">
    <property type="entry name" value="SP"/>
    <property type="match status" value="1"/>
</dbReference>
<dbReference type="GO" id="GO:0005366">
    <property type="term" value="F:myo-inositol:proton symporter activity"/>
    <property type="evidence" value="ECO:0007669"/>
    <property type="project" value="TreeGrafter"/>
</dbReference>
<organism evidence="11 12">
    <name type="scientific">Aspergillus puulaauensis</name>
    <dbReference type="NCBI Taxonomy" id="1220207"/>
    <lineage>
        <taxon>Eukaryota</taxon>
        <taxon>Fungi</taxon>
        <taxon>Dikarya</taxon>
        <taxon>Ascomycota</taxon>
        <taxon>Pezizomycotina</taxon>
        <taxon>Eurotiomycetes</taxon>
        <taxon>Eurotiomycetidae</taxon>
        <taxon>Eurotiales</taxon>
        <taxon>Aspergillaceae</taxon>
        <taxon>Aspergillus</taxon>
    </lineage>
</organism>
<feature type="transmembrane region" description="Helical" evidence="9">
    <location>
        <begin position="208"/>
        <end position="229"/>
    </location>
</feature>
<feature type="transmembrane region" description="Helical" evidence="9">
    <location>
        <begin position="48"/>
        <end position="77"/>
    </location>
</feature>
<dbReference type="FunFam" id="1.20.1250.20:FF:000073">
    <property type="entry name" value="MFS myo-inositol transporter, putative"/>
    <property type="match status" value="1"/>
</dbReference>
<comment type="similarity">
    <text evidence="2 8">Belongs to the major facilitator superfamily. Sugar transporter (TC 2.A.1.1) family.</text>
</comment>
<proteinExistence type="inferred from homology"/>
<dbReference type="InterPro" id="IPR020846">
    <property type="entry name" value="MFS_dom"/>
</dbReference>
<feature type="transmembrane region" description="Helical" evidence="9">
    <location>
        <begin position="300"/>
        <end position="320"/>
    </location>
</feature>
<dbReference type="EMBL" id="AP024444">
    <property type="protein sequence ID" value="BCS20444.1"/>
    <property type="molecule type" value="Genomic_DNA"/>
</dbReference>
<keyword evidence="4 9" id="KW-0812">Transmembrane</keyword>
<gene>
    <name evidence="11" type="primary">ITR2_1</name>
    <name evidence="11" type="ORF">APUU_20876A</name>
</gene>
<dbReference type="GO" id="GO:1904679">
    <property type="term" value="P:myo-inositol import across plasma membrane"/>
    <property type="evidence" value="ECO:0007669"/>
    <property type="project" value="TreeGrafter"/>
</dbReference>
<evidence type="ECO:0000256" key="4">
    <source>
        <dbReference type="ARBA" id="ARBA00022692"/>
    </source>
</evidence>
<dbReference type="OrthoDB" id="6339427at2759"/>
<accession>A0A7R7XGY3</accession>
<dbReference type="RefSeq" id="XP_041552638.1">
    <property type="nucleotide sequence ID" value="XM_041699566.1"/>
</dbReference>
<evidence type="ECO:0000313" key="12">
    <source>
        <dbReference type="Proteomes" id="UP000654913"/>
    </source>
</evidence>
<dbReference type="PROSITE" id="PS00217">
    <property type="entry name" value="SUGAR_TRANSPORT_2"/>
    <property type="match status" value="1"/>
</dbReference>
<comment type="subcellular location">
    <subcellularLocation>
        <location evidence="1">Membrane</location>
        <topology evidence="1">Multi-pass membrane protein</topology>
    </subcellularLocation>
</comment>
<dbReference type="Pfam" id="PF00083">
    <property type="entry name" value="Sugar_tr"/>
    <property type="match status" value="1"/>
</dbReference>
<evidence type="ECO:0000256" key="9">
    <source>
        <dbReference type="SAM" id="Phobius"/>
    </source>
</evidence>
<feature type="transmembrane region" description="Helical" evidence="9">
    <location>
        <begin position="401"/>
        <end position="421"/>
    </location>
</feature>
<feature type="transmembrane region" description="Helical" evidence="9">
    <location>
        <begin position="365"/>
        <end position="389"/>
    </location>
</feature>
<sequence>MANDDFEQRESIDDMDLKAGDHIESVDKAAAVEATVAADVDDIPISPYVWMVALSASIAGMLFGYDTGIISAVLVYIKDSLGGRHLTSSEKELITSLCSGGAFFGAIFAGNTADRWGRKTAIYLGSILFVIGAVLQGAAYTIAQMAVGRVIVGFGVGSAAMIVPLYVAEIAPSKARGRLIGLNNVSITGGQVIAYAIGAAFASVPHGWRVMVGLGGLPPIIMACLMPFCPESPRHLVYKGRIEEARVVLRKLYKGATDVQIDAVLASIQAGCEEARAISGDEGGWAKIVRMHTVPSNFRALLCACGLMVLSQISGFNTLMYYSSTIFSLVGFTSPTAVGLVVAGTNFIMTFVNMVLVDRLGRRRLLLATVWGMSAGLIAVSVAFSFIHVDVNATDIAPQTVTTPAIVVLVFIIWFVIFYGVSVGNTAWMSADFFPLEVRAMGTMWMTCSSWASNVIVSSTFLSMTNAMTMAGTFGFYAGICGVSYVLIYFFYPEVSGLVLEEIKEVFEHGFGVRYARNLRKERKQVIEERLRAKEESKPAAH</sequence>
<evidence type="ECO:0000259" key="10">
    <source>
        <dbReference type="PROSITE" id="PS50850"/>
    </source>
</evidence>
<keyword evidence="6 9" id="KW-0472">Membrane</keyword>
<comment type="catalytic activity">
    <reaction evidence="7">
        <text>myo-inositol(out) + H(+)(out) = myo-inositol(in) + H(+)(in)</text>
        <dbReference type="Rhea" id="RHEA:60364"/>
        <dbReference type="ChEBI" id="CHEBI:15378"/>
        <dbReference type="ChEBI" id="CHEBI:17268"/>
    </reaction>
</comment>
<dbReference type="InterPro" id="IPR050814">
    <property type="entry name" value="Myo-inositol_Transporter"/>
</dbReference>
<dbReference type="SUPFAM" id="SSF103473">
    <property type="entry name" value="MFS general substrate transporter"/>
    <property type="match status" value="1"/>
</dbReference>
<evidence type="ECO:0000256" key="3">
    <source>
        <dbReference type="ARBA" id="ARBA00022448"/>
    </source>
</evidence>
<keyword evidence="12" id="KW-1185">Reference proteome</keyword>
<feature type="domain" description="Major facilitator superfamily (MFS) profile" evidence="10">
    <location>
        <begin position="52"/>
        <end position="496"/>
    </location>
</feature>
<feature type="transmembrane region" description="Helical" evidence="9">
    <location>
        <begin position="146"/>
        <end position="167"/>
    </location>
</feature>
<dbReference type="PANTHER" id="PTHR48020:SF22">
    <property type="entry name" value="MAJOR FACILITATOR SUPERFAMILY (MFS) PROFILE DOMAIN-CONTAINING PROTEIN-RELATED"/>
    <property type="match status" value="1"/>
</dbReference>